<protein>
    <submittedName>
        <fullName evidence="1">Uncharacterized protein</fullName>
    </submittedName>
</protein>
<gene>
    <name evidence="1" type="ORF">M9Y10_028809</name>
</gene>
<evidence type="ECO:0000313" key="1">
    <source>
        <dbReference type="EMBL" id="KAK8891596.1"/>
    </source>
</evidence>
<sequence length="105" mass="12019">MLRKGDSNNIFPLEETLVTKSATFCILGSFTSAVFVGVELPHSTSVVLHLQMMEIIFALVMNIKRKHNFQLKLQMMIFGKTSVTTEKSQKRYQRSCSLFERGIIF</sequence>
<keyword evidence="2" id="KW-1185">Reference proteome</keyword>
<proteinExistence type="predicted"/>
<organism evidence="1 2">
    <name type="scientific">Tritrichomonas musculus</name>
    <dbReference type="NCBI Taxonomy" id="1915356"/>
    <lineage>
        <taxon>Eukaryota</taxon>
        <taxon>Metamonada</taxon>
        <taxon>Parabasalia</taxon>
        <taxon>Tritrichomonadida</taxon>
        <taxon>Tritrichomonadidae</taxon>
        <taxon>Tritrichomonas</taxon>
    </lineage>
</organism>
<name>A0ABR2KKI8_9EUKA</name>
<reference evidence="1 2" key="1">
    <citation type="submission" date="2024-04" db="EMBL/GenBank/DDBJ databases">
        <title>Tritrichomonas musculus Genome.</title>
        <authorList>
            <person name="Alves-Ferreira E."/>
            <person name="Grigg M."/>
            <person name="Lorenzi H."/>
            <person name="Galac M."/>
        </authorList>
    </citation>
    <scope>NUCLEOTIDE SEQUENCE [LARGE SCALE GENOMIC DNA]</scope>
    <source>
        <strain evidence="1 2">EAF2021</strain>
    </source>
</reference>
<accession>A0ABR2KKI8</accession>
<evidence type="ECO:0000313" key="2">
    <source>
        <dbReference type="Proteomes" id="UP001470230"/>
    </source>
</evidence>
<dbReference type="EMBL" id="JAPFFF010000004">
    <property type="protein sequence ID" value="KAK8891596.1"/>
    <property type="molecule type" value="Genomic_DNA"/>
</dbReference>
<dbReference type="Proteomes" id="UP001470230">
    <property type="component" value="Unassembled WGS sequence"/>
</dbReference>
<comment type="caution">
    <text evidence="1">The sequence shown here is derived from an EMBL/GenBank/DDBJ whole genome shotgun (WGS) entry which is preliminary data.</text>
</comment>